<comment type="similarity">
    <text evidence="1">Belongs to the FAH family.</text>
</comment>
<dbReference type="InterPro" id="IPR051121">
    <property type="entry name" value="FAH"/>
</dbReference>
<dbReference type="GO" id="GO:0016853">
    <property type="term" value="F:isomerase activity"/>
    <property type="evidence" value="ECO:0007669"/>
    <property type="project" value="UniProtKB-ARBA"/>
</dbReference>
<protein>
    <submittedName>
        <fullName evidence="4">2-keto-4-pentenoate hydratase/2-oxohepta-3-ene-1,7-dioic acid hydratase (Catechol pathway)</fullName>
    </submittedName>
</protein>
<dbReference type="PANTHER" id="PTHR42796">
    <property type="entry name" value="FUMARYLACETOACETATE HYDROLASE DOMAIN-CONTAINING PROTEIN 2A-RELATED"/>
    <property type="match status" value="1"/>
</dbReference>
<dbReference type="InterPro" id="IPR036663">
    <property type="entry name" value="Fumarylacetoacetase_C_sf"/>
</dbReference>
<dbReference type="Proteomes" id="UP000182379">
    <property type="component" value="Unassembled WGS sequence"/>
</dbReference>
<name>A0A1H2V4K6_ACIFE</name>
<dbReference type="RefSeq" id="WP_074704942.1">
    <property type="nucleotide sequence ID" value="NZ_CAMEFB010000011.1"/>
</dbReference>
<reference evidence="4 5" key="1">
    <citation type="submission" date="2016-10" db="EMBL/GenBank/DDBJ databases">
        <authorList>
            <person name="Varghese N."/>
            <person name="Submissions S."/>
        </authorList>
    </citation>
    <scope>NUCLEOTIDE SEQUENCE [LARGE SCALE GENOMIC DNA]</scope>
    <source>
        <strain evidence="4 5">WCC6</strain>
    </source>
</reference>
<evidence type="ECO:0000256" key="1">
    <source>
        <dbReference type="ARBA" id="ARBA00010211"/>
    </source>
</evidence>
<keyword evidence="2" id="KW-0479">Metal-binding</keyword>
<dbReference type="FunFam" id="3.90.850.10:FF:000002">
    <property type="entry name" value="2-hydroxyhepta-2,4-diene-1,7-dioate isomerase"/>
    <property type="match status" value="1"/>
</dbReference>
<dbReference type="GO" id="GO:0019752">
    <property type="term" value="P:carboxylic acid metabolic process"/>
    <property type="evidence" value="ECO:0007669"/>
    <property type="project" value="UniProtKB-ARBA"/>
</dbReference>
<evidence type="ECO:0000256" key="2">
    <source>
        <dbReference type="ARBA" id="ARBA00022723"/>
    </source>
</evidence>
<dbReference type="InterPro" id="IPR011234">
    <property type="entry name" value="Fumarylacetoacetase-like_C"/>
</dbReference>
<dbReference type="AlphaFoldDB" id="A0A1H2V4K6"/>
<dbReference type="SUPFAM" id="SSF56529">
    <property type="entry name" value="FAH"/>
    <property type="match status" value="1"/>
</dbReference>
<dbReference type="GO" id="GO:0046872">
    <property type="term" value="F:metal ion binding"/>
    <property type="evidence" value="ECO:0007669"/>
    <property type="project" value="UniProtKB-KW"/>
</dbReference>
<proteinExistence type="inferred from homology"/>
<evidence type="ECO:0000313" key="4">
    <source>
        <dbReference type="EMBL" id="SDW63160.1"/>
    </source>
</evidence>
<evidence type="ECO:0000313" key="5">
    <source>
        <dbReference type="Proteomes" id="UP000182379"/>
    </source>
</evidence>
<dbReference type="Gene3D" id="3.90.850.10">
    <property type="entry name" value="Fumarylacetoacetase-like, C-terminal domain"/>
    <property type="match status" value="1"/>
</dbReference>
<dbReference type="EMBL" id="FNOP01000003">
    <property type="protein sequence ID" value="SDW63160.1"/>
    <property type="molecule type" value="Genomic_DNA"/>
</dbReference>
<organism evidence="4 5">
    <name type="scientific">Acidaminococcus fermentans</name>
    <dbReference type="NCBI Taxonomy" id="905"/>
    <lineage>
        <taxon>Bacteria</taxon>
        <taxon>Bacillati</taxon>
        <taxon>Bacillota</taxon>
        <taxon>Negativicutes</taxon>
        <taxon>Acidaminococcales</taxon>
        <taxon>Acidaminococcaceae</taxon>
        <taxon>Acidaminococcus</taxon>
    </lineage>
</organism>
<dbReference type="Pfam" id="PF01557">
    <property type="entry name" value="FAA_hydrolase"/>
    <property type="match status" value="1"/>
</dbReference>
<accession>A0A1H2V4K6</accession>
<feature type="domain" description="Fumarylacetoacetase-like C-terminal" evidence="3">
    <location>
        <begin position="74"/>
        <end position="285"/>
    </location>
</feature>
<comment type="caution">
    <text evidence="4">The sequence shown here is derived from an EMBL/GenBank/DDBJ whole genome shotgun (WGS) entry which is preliminary data.</text>
</comment>
<gene>
    <name evidence="4" type="ORF">SAMN05216495_103146</name>
</gene>
<dbReference type="PANTHER" id="PTHR42796:SF4">
    <property type="entry name" value="FUMARYLACETOACETATE HYDROLASE DOMAIN-CONTAINING PROTEIN 2A"/>
    <property type="match status" value="1"/>
</dbReference>
<sequence length="286" mass="31811">MKIVTFEYDNDVQVGIISEDGKFVIPANKYECMYDLIQQTDFEELLAIARVDMGAVPLDQVKILAPITHPRNDIICLGINYKSHDDELPDEYVPEKIVQRQVPVYFSKRVDRTVDPEGTIDGHFNVVKELDYECELAVIIGKEAKDVEEKDAADYVFGYTIINDVTARDVQVAHKQWYFGKSLDTFAPMGPCIVTADEFDFPPALSIQCRVNGELRQDSNTKYLVHGIPYIISELSKGMTLRAGTIIATGTPAGTGIGLNPPQFLKSGDVVECSIEGIGTLRNTVK</sequence>
<evidence type="ECO:0000259" key="3">
    <source>
        <dbReference type="Pfam" id="PF01557"/>
    </source>
</evidence>